<dbReference type="Pfam" id="PF13923">
    <property type="entry name" value="zf-C3HC4_2"/>
    <property type="match status" value="1"/>
</dbReference>
<dbReference type="EMBL" id="AZGZ01000006">
    <property type="protein sequence ID" value="KZZ94586.1"/>
    <property type="molecule type" value="Genomic_DNA"/>
</dbReference>
<dbReference type="GO" id="GO:0008270">
    <property type="term" value="F:zinc ion binding"/>
    <property type="evidence" value="ECO:0007669"/>
    <property type="project" value="UniProtKB-KW"/>
</dbReference>
<dbReference type="PROSITE" id="PS00518">
    <property type="entry name" value="ZF_RING_1"/>
    <property type="match status" value="1"/>
</dbReference>
<protein>
    <submittedName>
        <fullName evidence="7">Zinc finger, RING/FYVE/PHD-type</fullName>
    </submittedName>
</protein>
<evidence type="ECO:0000259" key="6">
    <source>
        <dbReference type="PROSITE" id="PS50089"/>
    </source>
</evidence>
<evidence type="ECO:0000256" key="4">
    <source>
        <dbReference type="PROSITE-ProRule" id="PRU00175"/>
    </source>
</evidence>
<reference evidence="7 8" key="1">
    <citation type="journal article" date="2016" name="Genome Biol. Evol.">
        <title>Divergent and convergent evolution of fungal pathogenicity.</title>
        <authorList>
            <person name="Shang Y."/>
            <person name="Xiao G."/>
            <person name="Zheng P."/>
            <person name="Cen K."/>
            <person name="Zhan S."/>
            <person name="Wang C."/>
        </authorList>
    </citation>
    <scope>NUCLEOTIDE SEQUENCE [LARGE SCALE GENOMIC DNA]</scope>
    <source>
        <strain evidence="7 8">ARSEF 7405</strain>
    </source>
</reference>
<keyword evidence="3" id="KW-0862">Zinc</keyword>
<dbReference type="GO" id="GO:0140082">
    <property type="term" value="F:SUMO-ubiquitin ligase activity"/>
    <property type="evidence" value="ECO:0007669"/>
    <property type="project" value="TreeGrafter"/>
</dbReference>
<dbReference type="GO" id="GO:0032183">
    <property type="term" value="F:SUMO binding"/>
    <property type="evidence" value="ECO:0007669"/>
    <property type="project" value="TreeGrafter"/>
</dbReference>
<feature type="compositionally biased region" description="Polar residues" evidence="5">
    <location>
        <begin position="77"/>
        <end position="86"/>
    </location>
</feature>
<feature type="compositionally biased region" description="Basic and acidic residues" evidence="5">
    <location>
        <begin position="1"/>
        <end position="11"/>
    </location>
</feature>
<gene>
    <name evidence="7" type="ORF">AAP_01886</name>
</gene>
<proteinExistence type="predicted"/>
<dbReference type="InterPro" id="IPR013083">
    <property type="entry name" value="Znf_RING/FYVE/PHD"/>
</dbReference>
<evidence type="ECO:0000313" key="8">
    <source>
        <dbReference type="Proteomes" id="UP000242877"/>
    </source>
</evidence>
<dbReference type="InterPro" id="IPR001841">
    <property type="entry name" value="Znf_RING"/>
</dbReference>
<keyword evidence="8" id="KW-1185">Reference proteome</keyword>
<dbReference type="PANTHER" id="PTHR47094">
    <property type="entry name" value="ELFLESS, ISOFORM B"/>
    <property type="match status" value="1"/>
</dbReference>
<dbReference type="PROSITE" id="PS50089">
    <property type="entry name" value="ZF_RING_2"/>
    <property type="match status" value="1"/>
</dbReference>
<evidence type="ECO:0000256" key="3">
    <source>
        <dbReference type="ARBA" id="ARBA00022833"/>
    </source>
</evidence>
<dbReference type="OrthoDB" id="6270329at2759"/>
<dbReference type="InterPro" id="IPR017907">
    <property type="entry name" value="Znf_RING_CS"/>
</dbReference>
<dbReference type="PANTHER" id="PTHR47094:SF1">
    <property type="entry name" value="RING-TYPE E3 UBIQUITIN TRANSFERASE"/>
    <property type="match status" value="1"/>
</dbReference>
<evidence type="ECO:0000256" key="1">
    <source>
        <dbReference type="ARBA" id="ARBA00022723"/>
    </source>
</evidence>
<dbReference type="InterPro" id="IPR049627">
    <property type="entry name" value="SLX8"/>
</dbReference>
<dbReference type="GO" id="GO:0033768">
    <property type="term" value="C:SUMO-targeted ubiquitin ligase complex"/>
    <property type="evidence" value="ECO:0007669"/>
    <property type="project" value="TreeGrafter"/>
</dbReference>
<evidence type="ECO:0000256" key="5">
    <source>
        <dbReference type="SAM" id="MobiDB-lite"/>
    </source>
</evidence>
<organism evidence="7 8">
    <name type="scientific">Ascosphaera apis ARSEF 7405</name>
    <dbReference type="NCBI Taxonomy" id="392613"/>
    <lineage>
        <taxon>Eukaryota</taxon>
        <taxon>Fungi</taxon>
        <taxon>Dikarya</taxon>
        <taxon>Ascomycota</taxon>
        <taxon>Pezizomycotina</taxon>
        <taxon>Eurotiomycetes</taxon>
        <taxon>Eurotiomycetidae</taxon>
        <taxon>Onygenales</taxon>
        <taxon>Ascosphaeraceae</taxon>
        <taxon>Ascosphaera</taxon>
    </lineage>
</organism>
<dbReference type="Proteomes" id="UP000242877">
    <property type="component" value="Unassembled WGS sequence"/>
</dbReference>
<dbReference type="UniPathway" id="UPA00143"/>
<feature type="region of interest" description="Disordered" evidence="5">
    <location>
        <begin position="237"/>
        <end position="266"/>
    </location>
</feature>
<feature type="compositionally biased region" description="Acidic residues" evidence="5">
    <location>
        <begin position="39"/>
        <end position="50"/>
    </location>
</feature>
<dbReference type="GO" id="GO:0061630">
    <property type="term" value="F:ubiquitin protein ligase activity"/>
    <property type="evidence" value="ECO:0007669"/>
    <property type="project" value="InterPro"/>
</dbReference>
<feature type="compositionally biased region" description="Polar residues" evidence="5">
    <location>
        <begin position="94"/>
        <end position="104"/>
    </location>
</feature>
<dbReference type="GO" id="GO:0006511">
    <property type="term" value="P:ubiquitin-dependent protein catabolic process"/>
    <property type="evidence" value="ECO:0007669"/>
    <property type="project" value="TreeGrafter"/>
</dbReference>
<dbReference type="Gene3D" id="3.30.40.10">
    <property type="entry name" value="Zinc/RING finger domain, C3HC4 (zinc finger)"/>
    <property type="match status" value="1"/>
</dbReference>
<sequence length="281" mass="31306">MESEGSRRMDEGLNLFLAPSLPGPSSWQSHSRRRRYENIEESDQGEDGNDDVIFTRQTTNGGRPEEILRRPKRRRQNSGILSSGQEPVSLPESAPSTRSHSFSSDIALFNDEELFVPETPGPFRQDPALVEPDIQAQRSPPPPPPPSQPQPPNATSTDRDPIDLTDVEDETELGNVLSRQREDAVLSQVEHPPTRSILTAYKCPICMDDVIDATTTACGHLFCHKCILDTLRFSEDRRPDSRANNPRGTCPACRKPLNGNDLPGRSRNLVPLQLKLATRRA</sequence>
<feature type="compositionally biased region" description="Pro residues" evidence="5">
    <location>
        <begin position="139"/>
        <end position="152"/>
    </location>
</feature>
<feature type="region of interest" description="Disordered" evidence="5">
    <location>
        <begin position="1"/>
        <end position="105"/>
    </location>
</feature>
<accession>A0A168AZX2</accession>
<name>A0A168AZX2_9EURO</name>
<evidence type="ECO:0000256" key="2">
    <source>
        <dbReference type="ARBA" id="ARBA00022771"/>
    </source>
</evidence>
<dbReference type="VEuPathDB" id="FungiDB:AAP_01886"/>
<keyword evidence="1" id="KW-0479">Metal-binding</keyword>
<feature type="domain" description="RING-type" evidence="6">
    <location>
        <begin position="203"/>
        <end position="254"/>
    </location>
</feature>
<dbReference type="GO" id="GO:0016567">
    <property type="term" value="P:protein ubiquitination"/>
    <property type="evidence" value="ECO:0007669"/>
    <property type="project" value="UniProtKB-UniPathway"/>
</dbReference>
<dbReference type="SMART" id="SM00184">
    <property type="entry name" value="RING"/>
    <property type="match status" value="1"/>
</dbReference>
<evidence type="ECO:0000313" key="7">
    <source>
        <dbReference type="EMBL" id="KZZ94586.1"/>
    </source>
</evidence>
<comment type="caution">
    <text evidence="7">The sequence shown here is derived from an EMBL/GenBank/DDBJ whole genome shotgun (WGS) entry which is preliminary data.</text>
</comment>
<feature type="region of interest" description="Disordered" evidence="5">
    <location>
        <begin position="134"/>
        <end position="162"/>
    </location>
</feature>
<dbReference type="AlphaFoldDB" id="A0A168AZX2"/>
<dbReference type="SUPFAM" id="SSF57850">
    <property type="entry name" value="RING/U-box"/>
    <property type="match status" value="1"/>
</dbReference>
<keyword evidence="2 4" id="KW-0863">Zinc-finger</keyword>